<dbReference type="InterPro" id="IPR002562">
    <property type="entry name" value="3'-5'_exonuclease_dom"/>
</dbReference>
<evidence type="ECO:0000256" key="7">
    <source>
        <dbReference type="ARBA" id="ARBA00042761"/>
    </source>
</evidence>
<protein>
    <recommendedName>
        <fullName evidence="6">3'-5' exonuclease</fullName>
    </recommendedName>
    <alternativeName>
        <fullName evidence="7">Werner Syndrome-like exonuclease</fullName>
    </alternativeName>
</protein>
<dbReference type="GO" id="GO:0006139">
    <property type="term" value="P:nucleobase-containing compound metabolic process"/>
    <property type="evidence" value="ECO:0007669"/>
    <property type="project" value="InterPro"/>
</dbReference>
<keyword evidence="3" id="KW-0378">Hydrolase</keyword>
<dbReference type="PANTHER" id="PTHR13620">
    <property type="entry name" value="3-5 EXONUCLEASE"/>
    <property type="match status" value="1"/>
</dbReference>
<evidence type="ECO:0000256" key="5">
    <source>
        <dbReference type="ARBA" id="ARBA00022842"/>
    </source>
</evidence>
<dbReference type="GO" id="GO:0046872">
    <property type="term" value="F:metal ion binding"/>
    <property type="evidence" value="ECO:0007669"/>
    <property type="project" value="UniProtKB-KW"/>
</dbReference>
<dbReference type="InterPro" id="IPR012337">
    <property type="entry name" value="RNaseH-like_sf"/>
</dbReference>
<dbReference type="InterPro" id="IPR051132">
    <property type="entry name" value="3-5_Exonuclease_domain"/>
</dbReference>
<dbReference type="EMBL" id="JSZA02000416">
    <property type="protein sequence ID" value="TGN99683.1"/>
    <property type="molecule type" value="Genomic_DNA"/>
</dbReference>
<keyword evidence="1" id="KW-0540">Nuclease</keyword>
<keyword evidence="4" id="KW-0269">Exonuclease</keyword>
<reference evidence="9 10" key="1">
    <citation type="journal article" date="2016" name="Front. Microbiol.">
        <title>Single-Cell (Meta-)Genomics of a Dimorphic Candidatus Thiomargarita nelsonii Reveals Genomic Plasticity.</title>
        <authorList>
            <person name="Flood B.E."/>
            <person name="Fliss P."/>
            <person name="Jones D.S."/>
            <person name="Dick G.J."/>
            <person name="Jain S."/>
            <person name="Kaster A.K."/>
            <person name="Winkel M."/>
            <person name="Mussmann M."/>
            <person name="Bailey J."/>
        </authorList>
    </citation>
    <scope>NUCLEOTIDE SEQUENCE [LARGE SCALE GENOMIC DNA]</scope>
    <source>
        <strain evidence="9">Hydrate Ridge</strain>
    </source>
</reference>
<gene>
    <name evidence="9" type="ORF">PN36_35100</name>
</gene>
<evidence type="ECO:0000313" key="9">
    <source>
        <dbReference type="EMBL" id="TGN99683.1"/>
    </source>
</evidence>
<evidence type="ECO:0000256" key="3">
    <source>
        <dbReference type="ARBA" id="ARBA00022801"/>
    </source>
</evidence>
<dbReference type="Pfam" id="PF01612">
    <property type="entry name" value="DNA_pol_A_exo1"/>
    <property type="match status" value="1"/>
</dbReference>
<proteinExistence type="predicted"/>
<dbReference type="GO" id="GO:0008408">
    <property type="term" value="F:3'-5' exonuclease activity"/>
    <property type="evidence" value="ECO:0007669"/>
    <property type="project" value="InterPro"/>
</dbReference>
<name>A0A4E0QIM2_9GAMM</name>
<evidence type="ECO:0000313" key="10">
    <source>
        <dbReference type="Proteomes" id="UP000030428"/>
    </source>
</evidence>
<comment type="caution">
    <text evidence="9">The sequence shown here is derived from an EMBL/GenBank/DDBJ whole genome shotgun (WGS) entry which is preliminary data.</text>
</comment>
<evidence type="ECO:0000256" key="2">
    <source>
        <dbReference type="ARBA" id="ARBA00022723"/>
    </source>
</evidence>
<sequence>MEIFDCLFDRRKSNILECVLGRNHLNNLKSVLNVHIMEYLQSNKPESLKYIKFIYDLNNRVSDEELSKLPKYDTSNKEVVVVSNNRMGSACKVIKRQGFVGYDTESKPVFKKGVPQNRIAIIQIATREKCFIFQMGRLNNISPLLELLSCGDIRKIGVGIRDDNRKIFQNFGCKVSNAVDLSEVFQEVCNQRMVGSKQMVARVLKKNLVKKRKISISNWEVKSLSLQQIQYASDDAFSALEVFLKLRNLFIQFRHFTPNGVLSLLAVE</sequence>
<dbReference type="AlphaFoldDB" id="A0A4E0QIM2"/>
<dbReference type="Gene3D" id="3.30.420.10">
    <property type="entry name" value="Ribonuclease H-like superfamily/Ribonuclease H"/>
    <property type="match status" value="1"/>
</dbReference>
<evidence type="ECO:0000256" key="1">
    <source>
        <dbReference type="ARBA" id="ARBA00022722"/>
    </source>
</evidence>
<keyword evidence="10" id="KW-1185">Reference proteome</keyword>
<dbReference type="Proteomes" id="UP000030428">
    <property type="component" value="Unassembled WGS sequence"/>
</dbReference>
<dbReference type="InterPro" id="IPR036397">
    <property type="entry name" value="RNaseH_sf"/>
</dbReference>
<keyword evidence="2" id="KW-0479">Metal-binding</keyword>
<dbReference type="PANTHER" id="PTHR13620:SF109">
    <property type="entry name" value="3'-5' EXONUCLEASE"/>
    <property type="match status" value="1"/>
</dbReference>
<evidence type="ECO:0000259" key="8">
    <source>
        <dbReference type="SMART" id="SM00474"/>
    </source>
</evidence>
<accession>A0A4E0QIM2</accession>
<evidence type="ECO:0000256" key="4">
    <source>
        <dbReference type="ARBA" id="ARBA00022839"/>
    </source>
</evidence>
<dbReference type="SUPFAM" id="SSF53098">
    <property type="entry name" value="Ribonuclease H-like"/>
    <property type="match status" value="1"/>
</dbReference>
<dbReference type="GO" id="GO:0003676">
    <property type="term" value="F:nucleic acid binding"/>
    <property type="evidence" value="ECO:0007669"/>
    <property type="project" value="InterPro"/>
</dbReference>
<evidence type="ECO:0000256" key="6">
    <source>
        <dbReference type="ARBA" id="ARBA00040531"/>
    </source>
</evidence>
<dbReference type="CDD" id="cd06141">
    <property type="entry name" value="WRN_exo"/>
    <property type="match status" value="1"/>
</dbReference>
<organism evidence="9 10">
    <name type="scientific">Candidatus Thiomargarita nelsonii</name>
    <dbReference type="NCBI Taxonomy" id="1003181"/>
    <lineage>
        <taxon>Bacteria</taxon>
        <taxon>Pseudomonadati</taxon>
        <taxon>Pseudomonadota</taxon>
        <taxon>Gammaproteobacteria</taxon>
        <taxon>Thiotrichales</taxon>
        <taxon>Thiotrichaceae</taxon>
        <taxon>Thiomargarita</taxon>
    </lineage>
</organism>
<keyword evidence="5" id="KW-0460">Magnesium</keyword>
<feature type="domain" description="3'-5' exonuclease" evidence="8">
    <location>
        <begin position="78"/>
        <end position="251"/>
    </location>
</feature>
<dbReference type="SMART" id="SM00474">
    <property type="entry name" value="35EXOc"/>
    <property type="match status" value="1"/>
</dbReference>